<comment type="similarity">
    <text evidence="2">Belongs to the major facilitator superfamily. Proton-dependent oligopeptide transporter (POT/PTR) (TC 2.A.17) family.</text>
</comment>
<evidence type="ECO:0000256" key="2">
    <source>
        <dbReference type="ARBA" id="ARBA00005982"/>
    </source>
</evidence>
<dbReference type="SUPFAM" id="SSF103473">
    <property type="entry name" value="MFS general substrate transporter"/>
    <property type="match status" value="1"/>
</dbReference>
<feature type="transmembrane region" description="Helical" evidence="7">
    <location>
        <begin position="542"/>
        <end position="563"/>
    </location>
</feature>
<dbReference type="Pfam" id="PF00854">
    <property type="entry name" value="PTR2"/>
    <property type="match status" value="1"/>
</dbReference>
<gene>
    <name evidence="8" type="ORF">CITCOLO1_LOCUS6847</name>
</gene>
<proteinExistence type="inferred from homology"/>
<feature type="transmembrane region" description="Helical" evidence="7">
    <location>
        <begin position="90"/>
        <end position="110"/>
    </location>
</feature>
<feature type="region of interest" description="Disordered" evidence="6">
    <location>
        <begin position="656"/>
        <end position="722"/>
    </location>
</feature>
<dbReference type="EMBL" id="OZ021736">
    <property type="protein sequence ID" value="CAK9315067.1"/>
    <property type="molecule type" value="Genomic_DNA"/>
</dbReference>
<evidence type="ECO:0000256" key="6">
    <source>
        <dbReference type="SAM" id="MobiDB-lite"/>
    </source>
</evidence>
<feature type="transmembrane region" description="Helical" evidence="7">
    <location>
        <begin position="160"/>
        <end position="179"/>
    </location>
</feature>
<feature type="transmembrane region" description="Helical" evidence="7">
    <location>
        <begin position="469"/>
        <end position="488"/>
    </location>
</feature>
<protein>
    <submittedName>
        <fullName evidence="8">Uncharacterized protein</fullName>
    </submittedName>
</protein>
<reference evidence="8 9" key="1">
    <citation type="submission" date="2024-03" db="EMBL/GenBank/DDBJ databases">
        <authorList>
            <person name="Gkanogiannis A."/>
            <person name="Becerra Lopez-Lavalle L."/>
        </authorList>
    </citation>
    <scope>NUCLEOTIDE SEQUENCE [LARGE SCALE GENOMIC DNA]</scope>
</reference>
<feature type="compositionally biased region" description="Basic and acidic residues" evidence="6">
    <location>
        <begin position="698"/>
        <end position="722"/>
    </location>
</feature>
<feature type="transmembrane region" description="Helical" evidence="7">
    <location>
        <begin position="130"/>
        <end position="148"/>
    </location>
</feature>
<sequence length="722" mass="80169">MQRGDNKTWTDHPTNGMEAQLDADVELLKCLVYHKGVFRANGDDGRATTDGGGRMTKKGERGTEEEETRVVEKKIEVIDPRDEGKGGFQATMFIFGLLTFENMGFVANMTSLVQYFLDVMHFDLETAANTLTNFMGSAFLLSLVGGFLSDTYINRFTNCLIFGLLEILALVMIAVQAYSHDLLPSPLCPKDCVRGRIAFVFYTSLYLLAIGAGGVRGALPALGADQFNQKDPKEAKALGTFFNYMLLSVVIGAAVGVTLIVWVAVNKAWYWGFFISAVAATLGFIVFAIGKPFYRIQRPGQSPILRVIQVVVVAIKNRRLRLPDTPNELYEISDKHYMDSIHSKIVHTNQLRFLDKAAIIPKDTEAEPWKVCSVTQVEEVKIITRMVPIFISTIIMNTCLAQLQTFSVEQGNTRIMDKSLGHLQFPAPSIPVIPLVFMAFLIPLYEFVFVPFARKITNHPSGITQLQRVGVGLVLSAISMTVAGLVEVKRRHQATKQPKEPMSLFWLSFQYGIFGIADMFTLVGLLEFFYKEAPVGMRSLSTSFTFLSLSLGYYLSTIFVNVVNKVTKNITPSKKGWVEGLIPEDLNHNNLNLFYWFLAILSVLNFFHYLYWASWYKYKTEEPIAELNGGGGGGGEMTKEPIVELNDRGGRETKEAIAGLKGRGGGETKEPIAQLHDKGGETNEPTAKLNGEGGDDVPILHEEGSEVDAKPHQSEKKEAKLS</sequence>
<feature type="compositionally biased region" description="Basic and acidic residues" evidence="6">
    <location>
        <begin position="664"/>
        <end position="681"/>
    </location>
</feature>
<evidence type="ECO:0000313" key="9">
    <source>
        <dbReference type="Proteomes" id="UP001642487"/>
    </source>
</evidence>
<evidence type="ECO:0000313" key="8">
    <source>
        <dbReference type="EMBL" id="CAK9315067.1"/>
    </source>
</evidence>
<organism evidence="8 9">
    <name type="scientific">Citrullus colocynthis</name>
    <name type="common">colocynth</name>
    <dbReference type="NCBI Taxonomy" id="252529"/>
    <lineage>
        <taxon>Eukaryota</taxon>
        <taxon>Viridiplantae</taxon>
        <taxon>Streptophyta</taxon>
        <taxon>Embryophyta</taxon>
        <taxon>Tracheophyta</taxon>
        <taxon>Spermatophyta</taxon>
        <taxon>Magnoliopsida</taxon>
        <taxon>eudicotyledons</taxon>
        <taxon>Gunneridae</taxon>
        <taxon>Pentapetalae</taxon>
        <taxon>rosids</taxon>
        <taxon>fabids</taxon>
        <taxon>Cucurbitales</taxon>
        <taxon>Cucurbitaceae</taxon>
        <taxon>Benincaseae</taxon>
        <taxon>Citrullus</taxon>
    </lineage>
</organism>
<evidence type="ECO:0000256" key="4">
    <source>
        <dbReference type="ARBA" id="ARBA00022989"/>
    </source>
</evidence>
<feature type="transmembrane region" description="Helical" evidence="7">
    <location>
        <begin position="508"/>
        <end position="530"/>
    </location>
</feature>
<feature type="transmembrane region" description="Helical" evidence="7">
    <location>
        <begin position="386"/>
        <end position="405"/>
    </location>
</feature>
<feature type="region of interest" description="Disordered" evidence="6">
    <location>
        <begin position="43"/>
        <end position="64"/>
    </location>
</feature>
<feature type="transmembrane region" description="Helical" evidence="7">
    <location>
        <begin position="425"/>
        <end position="448"/>
    </location>
</feature>
<keyword evidence="9" id="KW-1185">Reference proteome</keyword>
<feature type="transmembrane region" description="Helical" evidence="7">
    <location>
        <begin position="269"/>
        <end position="289"/>
    </location>
</feature>
<keyword evidence="5 7" id="KW-0472">Membrane</keyword>
<keyword evidence="4 7" id="KW-1133">Transmembrane helix</keyword>
<dbReference type="PANTHER" id="PTHR11654">
    <property type="entry name" value="OLIGOPEPTIDE TRANSPORTER-RELATED"/>
    <property type="match status" value="1"/>
</dbReference>
<evidence type="ECO:0000256" key="3">
    <source>
        <dbReference type="ARBA" id="ARBA00022692"/>
    </source>
</evidence>
<name>A0ABP0Y8M2_9ROSI</name>
<accession>A0ABP0Y8M2</accession>
<feature type="transmembrane region" description="Helical" evidence="7">
    <location>
        <begin position="240"/>
        <end position="263"/>
    </location>
</feature>
<dbReference type="InterPro" id="IPR000109">
    <property type="entry name" value="POT_fam"/>
</dbReference>
<evidence type="ECO:0000256" key="1">
    <source>
        <dbReference type="ARBA" id="ARBA00004141"/>
    </source>
</evidence>
<dbReference type="Proteomes" id="UP001642487">
    <property type="component" value="Chromosome 2"/>
</dbReference>
<evidence type="ECO:0000256" key="7">
    <source>
        <dbReference type="SAM" id="Phobius"/>
    </source>
</evidence>
<comment type="subcellular location">
    <subcellularLocation>
        <location evidence="1">Membrane</location>
        <topology evidence="1">Multi-pass membrane protein</topology>
    </subcellularLocation>
</comment>
<feature type="transmembrane region" description="Helical" evidence="7">
    <location>
        <begin position="199"/>
        <end position="219"/>
    </location>
</feature>
<dbReference type="InterPro" id="IPR036259">
    <property type="entry name" value="MFS_trans_sf"/>
</dbReference>
<feature type="transmembrane region" description="Helical" evidence="7">
    <location>
        <begin position="593"/>
        <end position="612"/>
    </location>
</feature>
<evidence type="ECO:0000256" key="5">
    <source>
        <dbReference type="ARBA" id="ARBA00023136"/>
    </source>
</evidence>
<dbReference type="Gene3D" id="1.20.1250.20">
    <property type="entry name" value="MFS general substrate transporter like domains"/>
    <property type="match status" value="1"/>
</dbReference>
<keyword evidence="3 7" id="KW-0812">Transmembrane</keyword>